<keyword evidence="2" id="KW-1185">Reference proteome</keyword>
<protein>
    <submittedName>
        <fullName evidence="1">Uncharacterized protein</fullName>
    </submittedName>
</protein>
<dbReference type="RefSeq" id="WP_152214979.1">
    <property type="nucleotide sequence ID" value="NZ_JBAQYD010000319.1"/>
</dbReference>
<dbReference type="GO" id="GO:0006412">
    <property type="term" value="P:translation"/>
    <property type="evidence" value="ECO:0007669"/>
    <property type="project" value="InterPro"/>
</dbReference>
<dbReference type="AlphaFoldDB" id="A0A6N6VR14"/>
<sequence length="341" mass="37998">MEIEPSLAGYKAVARLYNALMTGLVLTLVSRKGEDAAAQFVFGHFRRQHLEKFLPGLKKLGLDHLPDAVACAQYHYFSNALGGVKTEFMPENDRKAWVRYPPPRWIWQGTAICGVPAKVNEAMLHGWHGHNGVSLGNPCLGFVCTGQTVEGAPGLEGYYFDYGREISESERVRFAPDEHAPDFDATKVPKLDSASWPDERLKRVERAYAMEYVRSLVPTMLDLFGPDVTRMELGRAARLIGLQFYDETAALLGIEPGSAMQFADYLGRIAAAQGEHVEIAKEAGAVVLRQRGWKLMAGLEPGKAAFRAWNTLWEGALAVHNRHLRLDAEYGNDGIIWRITR</sequence>
<evidence type="ECO:0000313" key="1">
    <source>
        <dbReference type="EMBL" id="KAB7741676.1"/>
    </source>
</evidence>
<gene>
    <name evidence="1" type="ORF">F2P47_04530</name>
</gene>
<dbReference type="Proteomes" id="UP000468901">
    <property type="component" value="Unassembled WGS sequence"/>
</dbReference>
<name>A0A6N6VR14_9HYPH</name>
<dbReference type="PROSITE" id="PS00831">
    <property type="entry name" value="RIBOSOMAL_L27"/>
    <property type="match status" value="1"/>
</dbReference>
<dbReference type="GO" id="GO:0003735">
    <property type="term" value="F:structural constituent of ribosome"/>
    <property type="evidence" value="ECO:0007669"/>
    <property type="project" value="InterPro"/>
</dbReference>
<reference evidence="1 2" key="1">
    <citation type="submission" date="2019-09" db="EMBL/GenBank/DDBJ databases">
        <title>Parvibaculum sedimenti sp. nov., isolated from sediment.</title>
        <authorList>
            <person name="Wang Y."/>
        </authorList>
    </citation>
    <scope>NUCLEOTIDE SEQUENCE [LARGE SCALE GENOMIC DNA]</scope>
    <source>
        <strain evidence="1 2">HXT-9</strain>
    </source>
</reference>
<dbReference type="EMBL" id="WESC01000003">
    <property type="protein sequence ID" value="KAB7741676.1"/>
    <property type="molecule type" value="Genomic_DNA"/>
</dbReference>
<evidence type="ECO:0000313" key="2">
    <source>
        <dbReference type="Proteomes" id="UP000468901"/>
    </source>
</evidence>
<organism evidence="1 2">
    <name type="scientific">Parvibaculum sedimenti</name>
    <dbReference type="NCBI Taxonomy" id="2608632"/>
    <lineage>
        <taxon>Bacteria</taxon>
        <taxon>Pseudomonadati</taxon>
        <taxon>Pseudomonadota</taxon>
        <taxon>Alphaproteobacteria</taxon>
        <taxon>Hyphomicrobiales</taxon>
        <taxon>Parvibaculaceae</taxon>
        <taxon>Parvibaculum</taxon>
    </lineage>
</organism>
<dbReference type="GO" id="GO:0005840">
    <property type="term" value="C:ribosome"/>
    <property type="evidence" value="ECO:0007669"/>
    <property type="project" value="InterPro"/>
</dbReference>
<comment type="caution">
    <text evidence="1">The sequence shown here is derived from an EMBL/GenBank/DDBJ whole genome shotgun (WGS) entry which is preliminary data.</text>
</comment>
<dbReference type="InterPro" id="IPR018261">
    <property type="entry name" value="Ribosomal_bL27_CS"/>
</dbReference>
<proteinExistence type="predicted"/>
<accession>A0A6N6VR14</accession>